<dbReference type="CDD" id="cd20021">
    <property type="entry name" value="FH_FOXG"/>
    <property type="match status" value="1"/>
</dbReference>
<dbReference type="OrthoDB" id="6230630at2759"/>
<dbReference type="PROSITE" id="PS00658">
    <property type="entry name" value="FORK_HEAD_2"/>
    <property type="match status" value="1"/>
</dbReference>
<dbReference type="InterPro" id="IPR036390">
    <property type="entry name" value="WH_DNA-bd_sf"/>
</dbReference>
<feature type="region of interest" description="Disordered" evidence="3">
    <location>
        <begin position="1"/>
        <end position="24"/>
    </location>
</feature>
<dbReference type="SMART" id="SM00339">
    <property type="entry name" value="FH"/>
    <property type="match status" value="1"/>
</dbReference>
<dbReference type="GeneID" id="110988512"/>
<proteinExistence type="predicted"/>
<gene>
    <name evidence="6" type="primary">LOC110988512</name>
</gene>
<dbReference type="InterPro" id="IPR018122">
    <property type="entry name" value="TF_fork_head_CS_1"/>
</dbReference>
<name>A0A8B7ZQV5_ACAPL</name>
<dbReference type="KEGG" id="aplc:110988512"/>
<protein>
    <submittedName>
        <fullName evidence="6">Forkhead box protein G1-like</fullName>
    </submittedName>
</protein>
<dbReference type="Pfam" id="PF00250">
    <property type="entry name" value="Forkhead"/>
    <property type="match status" value="1"/>
</dbReference>
<reference evidence="6" key="1">
    <citation type="submission" date="2025-08" db="UniProtKB">
        <authorList>
            <consortium name="RefSeq"/>
        </authorList>
    </citation>
    <scope>IDENTIFICATION</scope>
</reference>
<dbReference type="CTD" id="2290"/>
<dbReference type="GO" id="GO:0003700">
    <property type="term" value="F:DNA-binding transcription factor activity"/>
    <property type="evidence" value="ECO:0007669"/>
    <property type="project" value="InterPro"/>
</dbReference>
<evidence type="ECO:0000256" key="2">
    <source>
        <dbReference type="PROSITE-ProRule" id="PRU00089"/>
    </source>
</evidence>
<evidence type="ECO:0000259" key="4">
    <source>
        <dbReference type="PROSITE" id="PS50039"/>
    </source>
</evidence>
<feature type="region of interest" description="Disordered" evidence="3">
    <location>
        <begin position="59"/>
        <end position="149"/>
    </location>
</feature>
<dbReference type="PROSITE" id="PS00657">
    <property type="entry name" value="FORK_HEAD_1"/>
    <property type="match status" value="1"/>
</dbReference>
<keyword evidence="1 2" id="KW-0238">DNA-binding</keyword>
<feature type="compositionally biased region" description="Low complexity" evidence="3">
    <location>
        <begin position="1"/>
        <end position="15"/>
    </location>
</feature>
<evidence type="ECO:0000256" key="1">
    <source>
        <dbReference type="ARBA" id="ARBA00023125"/>
    </source>
</evidence>
<sequence length="444" mass="49329">MTSSSRIKVSRSYSSGKECTRTANHPLMMVKLECMQMRAETAEEIRSAKKPFSIDHIMLGKREPTELQAVTPPPPAVTEEVKEEKIDREAELNPSVDRENSPEKMKDNAEDDEEEAREKDGKDDDNKGKTETKEGEKNSPPKNKFGEKPPFSYNALIMMAIRSSPEKRLTLNGIYEYIMTNFPYYRENKQGWQNSIRHNLSLNKCFVKVPRHYDDPGKGNYWMLDPSSDDVFIGGTTGKLRRRSTAASRNRIAQLKRGVGPLTNGFSLPIRTDKPYSMYWPHNHMLPYAHHAGTPLRYEARLPMHHPESLAVPVSSHHCDTLISAGAGTTLPKPVPAGHSFSMDRLLRHDSSSYSMSVRPGAHLGLPSPPPPSGHGLVCSGLSSCVTSVNSEAGPACCMPHVPHSPQAMPTSPYDMYHGLQSLPVFPTALFPLALAHPRPISGK</sequence>
<dbReference type="OMA" id="KLECMQM"/>
<dbReference type="Proteomes" id="UP000694845">
    <property type="component" value="Unplaced"/>
</dbReference>
<dbReference type="PROSITE" id="PS50039">
    <property type="entry name" value="FORK_HEAD_3"/>
    <property type="match status" value="1"/>
</dbReference>
<dbReference type="InterPro" id="IPR047208">
    <property type="entry name" value="FOXG1"/>
</dbReference>
<evidence type="ECO:0000313" key="6">
    <source>
        <dbReference type="RefSeq" id="XP_022107789.1"/>
    </source>
</evidence>
<dbReference type="RefSeq" id="XP_022107789.1">
    <property type="nucleotide sequence ID" value="XM_022252097.1"/>
</dbReference>
<dbReference type="AlphaFoldDB" id="A0A8B7ZQV5"/>
<feature type="domain" description="Fork-head" evidence="4">
    <location>
        <begin position="148"/>
        <end position="242"/>
    </location>
</feature>
<dbReference type="PRINTS" id="PR00053">
    <property type="entry name" value="FORKHEAD"/>
</dbReference>
<evidence type="ECO:0000256" key="3">
    <source>
        <dbReference type="SAM" id="MobiDB-lite"/>
    </source>
</evidence>
<accession>A0A8B7ZQV5</accession>
<keyword evidence="2" id="KW-0539">Nucleus</keyword>
<keyword evidence="5" id="KW-1185">Reference proteome</keyword>
<dbReference type="InterPro" id="IPR001766">
    <property type="entry name" value="Fork_head_dom"/>
</dbReference>
<feature type="compositionally biased region" description="Basic and acidic residues" evidence="3">
    <location>
        <begin position="116"/>
        <end position="147"/>
    </location>
</feature>
<feature type="compositionally biased region" description="Basic and acidic residues" evidence="3">
    <location>
        <begin position="79"/>
        <end position="108"/>
    </location>
</feature>
<dbReference type="InterPro" id="IPR036388">
    <property type="entry name" value="WH-like_DNA-bd_sf"/>
</dbReference>
<dbReference type="SUPFAM" id="SSF46785">
    <property type="entry name" value="Winged helix' DNA-binding domain"/>
    <property type="match status" value="1"/>
</dbReference>
<dbReference type="PANTHER" id="PTHR46617">
    <property type="entry name" value="FORKHEAD BOX PROTEIN G1"/>
    <property type="match status" value="1"/>
</dbReference>
<dbReference type="InterPro" id="IPR030456">
    <property type="entry name" value="TF_fork_head_CS_2"/>
</dbReference>
<dbReference type="GO" id="GO:0006357">
    <property type="term" value="P:regulation of transcription by RNA polymerase II"/>
    <property type="evidence" value="ECO:0007669"/>
    <property type="project" value="TreeGrafter"/>
</dbReference>
<dbReference type="Gene3D" id="1.10.10.10">
    <property type="entry name" value="Winged helix-like DNA-binding domain superfamily/Winged helix DNA-binding domain"/>
    <property type="match status" value="1"/>
</dbReference>
<dbReference type="GO" id="GO:1990837">
    <property type="term" value="F:sequence-specific double-stranded DNA binding"/>
    <property type="evidence" value="ECO:0007669"/>
    <property type="project" value="TreeGrafter"/>
</dbReference>
<organism evidence="5 6">
    <name type="scientific">Acanthaster planci</name>
    <name type="common">Crown-of-thorns starfish</name>
    <dbReference type="NCBI Taxonomy" id="133434"/>
    <lineage>
        <taxon>Eukaryota</taxon>
        <taxon>Metazoa</taxon>
        <taxon>Echinodermata</taxon>
        <taxon>Eleutherozoa</taxon>
        <taxon>Asterozoa</taxon>
        <taxon>Asteroidea</taxon>
        <taxon>Valvatacea</taxon>
        <taxon>Valvatida</taxon>
        <taxon>Acanthasteridae</taxon>
        <taxon>Acanthaster</taxon>
    </lineage>
</organism>
<comment type="subcellular location">
    <subcellularLocation>
        <location evidence="2">Nucleus</location>
    </subcellularLocation>
</comment>
<dbReference type="PANTHER" id="PTHR46617:SF3">
    <property type="entry name" value="FORKHEAD BOX PROTEIN G1"/>
    <property type="match status" value="1"/>
</dbReference>
<evidence type="ECO:0000313" key="5">
    <source>
        <dbReference type="Proteomes" id="UP000694845"/>
    </source>
</evidence>
<dbReference type="FunFam" id="1.10.10.10:FF:000135">
    <property type="entry name" value="forkhead box protein G1"/>
    <property type="match status" value="1"/>
</dbReference>
<feature type="DNA-binding region" description="Fork-head" evidence="2">
    <location>
        <begin position="148"/>
        <end position="242"/>
    </location>
</feature>
<dbReference type="GO" id="GO:0005634">
    <property type="term" value="C:nucleus"/>
    <property type="evidence" value="ECO:0007669"/>
    <property type="project" value="UniProtKB-SubCell"/>
</dbReference>